<sequence length="281" mass="31675">MNPASKALMRSRMKEASQKRDKRIESPLVQYNDVGQPVCKVCSLAIKSESLWIAHIASRQHKDAVEDMKARAKLLGVSSVKSNTTPVVPIQTALVQVTRTASALPADFFDSSDNKRARTDTTAVPQAASRVPEENRGSSTNPSRTQQDDKTGNPAHGVLPEGFFDSVDADHRARGLEPPKVDIQEELKEFQKSIQSDLKELESRQEEEEFDAVEEREEREHIERRALFERIQMLRKQQKKMPVVSVTNRVNFSTAQEMGLDFSSDDNSDEDALVDWRAKQL</sequence>
<evidence type="ECO:0000313" key="1">
    <source>
        <dbReference type="EMBL" id="KAJ7529571.1"/>
    </source>
</evidence>
<reference evidence="2" key="1">
    <citation type="journal article" date="2024" name="Proc. Natl. Acad. Sci. U.S.A.">
        <title>Extraordinary preservation of gene collinearity over three hundred million years revealed in homosporous lycophytes.</title>
        <authorList>
            <person name="Li C."/>
            <person name="Wickell D."/>
            <person name="Kuo L.Y."/>
            <person name="Chen X."/>
            <person name="Nie B."/>
            <person name="Liao X."/>
            <person name="Peng D."/>
            <person name="Ji J."/>
            <person name="Jenkins J."/>
            <person name="Williams M."/>
            <person name="Shu S."/>
            <person name="Plott C."/>
            <person name="Barry K."/>
            <person name="Rajasekar S."/>
            <person name="Grimwood J."/>
            <person name="Han X."/>
            <person name="Sun S."/>
            <person name="Hou Z."/>
            <person name="He W."/>
            <person name="Dai G."/>
            <person name="Sun C."/>
            <person name="Schmutz J."/>
            <person name="Leebens-Mack J.H."/>
            <person name="Li F.W."/>
            <person name="Wang L."/>
        </authorList>
    </citation>
    <scope>NUCLEOTIDE SEQUENCE [LARGE SCALE GENOMIC DNA]</scope>
    <source>
        <strain evidence="2">cv. PW_Plant_1</strain>
    </source>
</reference>
<proteinExistence type="predicted"/>
<comment type="caution">
    <text evidence="1">The sequence shown here is derived from an EMBL/GenBank/DDBJ whole genome shotgun (WGS) entry which is preliminary data.</text>
</comment>
<evidence type="ECO:0000313" key="2">
    <source>
        <dbReference type="Proteomes" id="UP001162992"/>
    </source>
</evidence>
<dbReference type="Proteomes" id="UP001162992">
    <property type="component" value="Chromosome 15"/>
</dbReference>
<name>A0ACC2BII6_DIPCM</name>
<organism evidence="1 2">
    <name type="scientific">Diphasiastrum complanatum</name>
    <name type="common">Issler's clubmoss</name>
    <name type="synonym">Lycopodium complanatum</name>
    <dbReference type="NCBI Taxonomy" id="34168"/>
    <lineage>
        <taxon>Eukaryota</taxon>
        <taxon>Viridiplantae</taxon>
        <taxon>Streptophyta</taxon>
        <taxon>Embryophyta</taxon>
        <taxon>Tracheophyta</taxon>
        <taxon>Lycopodiopsida</taxon>
        <taxon>Lycopodiales</taxon>
        <taxon>Lycopodiaceae</taxon>
        <taxon>Lycopodioideae</taxon>
        <taxon>Diphasiastrum</taxon>
    </lineage>
</organism>
<accession>A0ACC2BII6</accession>
<protein>
    <submittedName>
        <fullName evidence="1">Uncharacterized protein</fullName>
    </submittedName>
</protein>
<dbReference type="EMBL" id="CM055106">
    <property type="protein sequence ID" value="KAJ7529571.1"/>
    <property type="molecule type" value="Genomic_DNA"/>
</dbReference>
<gene>
    <name evidence="1" type="ORF">O6H91_15G057300</name>
</gene>
<keyword evidence="2" id="KW-1185">Reference proteome</keyword>